<evidence type="ECO:0000313" key="7">
    <source>
        <dbReference type="Proteomes" id="UP001210261"/>
    </source>
</evidence>
<evidence type="ECO:0000256" key="4">
    <source>
        <dbReference type="ARBA" id="ARBA00023136"/>
    </source>
</evidence>
<protein>
    <submittedName>
        <fullName evidence="6">CvpA family protein</fullName>
    </submittedName>
</protein>
<dbReference type="Pfam" id="PF02674">
    <property type="entry name" value="Colicin_V"/>
    <property type="match status" value="1"/>
</dbReference>
<comment type="subcellular location">
    <subcellularLocation>
        <location evidence="1">Membrane</location>
        <topology evidence="1">Multi-pass membrane protein</topology>
    </subcellularLocation>
</comment>
<keyword evidence="2 5" id="KW-0812">Transmembrane</keyword>
<proteinExistence type="predicted"/>
<keyword evidence="3 5" id="KW-1133">Transmembrane helix</keyword>
<sequence>MSMSSFSYFDIILFVLILLFGFKGVINGFIREFFGLVGIVGGVYIASLYSDSFGGWISDNIYRFDNQSAISLVGFFVALVGFWILSVLLSGIFQKLVALSYLGIANRIFGFCFGALKIFMIFAIIFYALSGFQLAQSFIDKYTNNSHLYPVLVKTGVAIVKLDSVQGIADTASKAIENNPTF</sequence>
<dbReference type="EMBL" id="JAQHXR010000001">
    <property type="protein sequence ID" value="MDA3968435.1"/>
    <property type="molecule type" value="Genomic_DNA"/>
</dbReference>
<dbReference type="Proteomes" id="UP001210261">
    <property type="component" value="Unassembled WGS sequence"/>
</dbReference>
<evidence type="ECO:0000256" key="3">
    <source>
        <dbReference type="ARBA" id="ARBA00022989"/>
    </source>
</evidence>
<reference evidence="6 7" key="1">
    <citation type="submission" date="2023-01" db="EMBL/GenBank/DDBJ databases">
        <title>Description of Helicobacter ibis sp. nov. isolated from faecal droppings of black-faced ibis (Theristicus melanopis).</title>
        <authorList>
            <person name="Lopez-Cantillo M."/>
            <person name="Vidal-Veuthey B."/>
            <person name="Mella A."/>
            <person name="De La Haba R."/>
            <person name="Collado L."/>
        </authorList>
    </citation>
    <scope>NUCLEOTIDE SEQUENCE [LARGE SCALE GENOMIC DNA]</scope>
    <source>
        <strain evidence="6 7">A82</strain>
    </source>
</reference>
<gene>
    <name evidence="6" type="ORF">PF021_01955</name>
</gene>
<feature type="transmembrane region" description="Helical" evidence="5">
    <location>
        <begin position="6"/>
        <end position="26"/>
    </location>
</feature>
<keyword evidence="4 5" id="KW-0472">Membrane</keyword>
<feature type="transmembrane region" description="Helical" evidence="5">
    <location>
        <begin position="104"/>
        <end position="129"/>
    </location>
</feature>
<dbReference type="PANTHER" id="PTHR37306:SF1">
    <property type="entry name" value="COLICIN V PRODUCTION PROTEIN"/>
    <property type="match status" value="1"/>
</dbReference>
<feature type="transmembrane region" description="Helical" evidence="5">
    <location>
        <begin position="69"/>
        <end position="92"/>
    </location>
</feature>
<organism evidence="6 7">
    <name type="scientific">Helicobacter ibis</name>
    <dbReference type="NCBI Taxonomy" id="2962633"/>
    <lineage>
        <taxon>Bacteria</taxon>
        <taxon>Pseudomonadati</taxon>
        <taxon>Campylobacterota</taxon>
        <taxon>Epsilonproteobacteria</taxon>
        <taxon>Campylobacterales</taxon>
        <taxon>Helicobacteraceae</taxon>
        <taxon>Helicobacter</taxon>
    </lineage>
</organism>
<dbReference type="RefSeq" id="WP_271020725.1">
    <property type="nucleotide sequence ID" value="NZ_JAQHXR010000001.1"/>
</dbReference>
<name>A0ABT4VCK9_9HELI</name>
<keyword evidence="7" id="KW-1185">Reference proteome</keyword>
<evidence type="ECO:0000256" key="2">
    <source>
        <dbReference type="ARBA" id="ARBA00022692"/>
    </source>
</evidence>
<accession>A0ABT4VCK9</accession>
<evidence type="ECO:0000256" key="5">
    <source>
        <dbReference type="SAM" id="Phobius"/>
    </source>
</evidence>
<evidence type="ECO:0000256" key="1">
    <source>
        <dbReference type="ARBA" id="ARBA00004141"/>
    </source>
</evidence>
<dbReference type="InterPro" id="IPR003825">
    <property type="entry name" value="Colicin-V_CvpA"/>
</dbReference>
<feature type="transmembrane region" description="Helical" evidence="5">
    <location>
        <begin position="33"/>
        <end position="49"/>
    </location>
</feature>
<comment type="caution">
    <text evidence="6">The sequence shown here is derived from an EMBL/GenBank/DDBJ whole genome shotgun (WGS) entry which is preliminary data.</text>
</comment>
<dbReference type="PANTHER" id="PTHR37306">
    <property type="entry name" value="COLICIN V PRODUCTION PROTEIN"/>
    <property type="match status" value="1"/>
</dbReference>
<evidence type="ECO:0000313" key="6">
    <source>
        <dbReference type="EMBL" id="MDA3968435.1"/>
    </source>
</evidence>